<dbReference type="EMBL" id="JAAOAK010000268">
    <property type="protein sequence ID" value="KAF5678393.1"/>
    <property type="molecule type" value="Genomic_DNA"/>
</dbReference>
<comment type="caution">
    <text evidence="2">The sequence shown here is derived from an EMBL/GenBank/DDBJ whole genome shotgun (WGS) entry which is preliminary data.</text>
</comment>
<evidence type="ECO:0000256" key="1">
    <source>
        <dbReference type="SAM" id="MobiDB-lite"/>
    </source>
</evidence>
<dbReference type="AlphaFoldDB" id="A0A8H5X1U5"/>
<organism evidence="2 3">
    <name type="scientific">Fusarium denticulatum</name>
    <dbReference type="NCBI Taxonomy" id="48507"/>
    <lineage>
        <taxon>Eukaryota</taxon>
        <taxon>Fungi</taxon>
        <taxon>Dikarya</taxon>
        <taxon>Ascomycota</taxon>
        <taxon>Pezizomycotina</taxon>
        <taxon>Sordariomycetes</taxon>
        <taxon>Hypocreomycetidae</taxon>
        <taxon>Hypocreales</taxon>
        <taxon>Nectriaceae</taxon>
        <taxon>Fusarium</taxon>
        <taxon>Fusarium fujikuroi species complex</taxon>
    </lineage>
</organism>
<proteinExistence type="predicted"/>
<name>A0A8H5X1U5_9HYPO</name>
<keyword evidence="3" id="KW-1185">Reference proteome</keyword>
<reference evidence="2 3" key="1">
    <citation type="submission" date="2020-05" db="EMBL/GenBank/DDBJ databases">
        <title>Identification and distribution of gene clusters putatively required for synthesis of sphingolipid metabolism inhibitors in phylogenetically diverse species of the filamentous fungus Fusarium.</title>
        <authorList>
            <person name="Kim H.-S."/>
            <person name="Busman M."/>
            <person name="Brown D.W."/>
            <person name="Divon H."/>
            <person name="Uhlig S."/>
            <person name="Proctor R.H."/>
        </authorList>
    </citation>
    <scope>NUCLEOTIDE SEQUENCE [LARGE SCALE GENOMIC DNA]</scope>
    <source>
        <strain evidence="2 3">NRRL 25311</strain>
    </source>
</reference>
<feature type="region of interest" description="Disordered" evidence="1">
    <location>
        <begin position="76"/>
        <end position="98"/>
    </location>
</feature>
<evidence type="ECO:0000313" key="3">
    <source>
        <dbReference type="Proteomes" id="UP000562682"/>
    </source>
</evidence>
<sequence>MLKEKCLEAIFTTAAKPIYHLLKGSSAKAAADLLDQPPSLQHTATAEALALELRRQAEDNLVCALIGKDIGQPMSTKKDPNPSFAMKRQTTGHFHHRSSMDGQLHKGFHGGTVARLGVGPCPGLHVRSEISVGQFTQPYIHTEFLVRNGSSLDKIPGLIIPLAIILNKISVADVSVDHDIALSTLHAFEAMDLSGLGHYGQGSDELGENLQDVDLAKKPAMHIRDVSSEVRHIRVDFDWSEMHPTATQQIATAVRATFKEQSSSSLEICFLPEESFEHHNWHNILANPEAFAKPYAEYLTDMRSNYKDLTYKNIGAVIIPDSFSAWQPQDDHLGTYGIPADGTLKGQYLIHYMDPKIAAGVPDAGSSCTFFMDISWRDRQLPKADLTPQQIARITRDLTNRFHLAEPKFTNVGVSMRQEIEAATEQDDTDRAEYLQDSLEERCLRVFIETAAEPIYHLPKGTSARAAADLPNQPPSIQRAATAEALAMELRCRDREDDLDWYKRLSTWVYDNASIAASELRSDRGPEFSAVALPLPPGTQSRLGLYYLHTARQVNWPPGSYAFVTGGPDSGKTTTAMKLVAAIVSGGVGEIRQHQPKLTIAVESDPVTSDKPESTGWLDEHIIGAHSSDICDDTTLSSDYRVLPTTGGPNLECGLYALIKSMQHQMPDGAATPNSIDDLRSLVESPEYAQMVAISQGSGSSNMSVDELACVLKLRSERQGSISLQLTVIIDGNPLASVPIFASPTQDRFEQTYKEQVLVVYRPFPRQFPKPVDRSQRDLPSLRLETLYETSSHRC</sequence>
<gene>
    <name evidence="2" type="ORF">FDENT_8969</name>
</gene>
<protein>
    <submittedName>
        <fullName evidence="2">Uncharacterized protein</fullName>
    </submittedName>
</protein>
<accession>A0A8H5X1U5</accession>
<evidence type="ECO:0000313" key="2">
    <source>
        <dbReference type="EMBL" id="KAF5678393.1"/>
    </source>
</evidence>
<dbReference type="Proteomes" id="UP000562682">
    <property type="component" value="Unassembled WGS sequence"/>
</dbReference>